<dbReference type="Proteomes" id="UP000694240">
    <property type="component" value="Chromosome 6"/>
</dbReference>
<reference evidence="2 3" key="1">
    <citation type="submission" date="2020-12" db="EMBL/GenBank/DDBJ databases">
        <title>Concerted genomic and epigenomic changes stabilize Arabidopsis allopolyploids.</title>
        <authorList>
            <person name="Chen Z."/>
        </authorList>
    </citation>
    <scope>NUCLEOTIDE SEQUENCE [LARGE SCALE GENOMIC DNA]</scope>
    <source>
        <strain evidence="2">Allo738</strain>
        <tissue evidence="2">Leaf</tissue>
    </source>
</reference>
<dbReference type="PANTHER" id="PTHR44259">
    <property type="entry name" value="OS07G0183000 PROTEIN-RELATED"/>
    <property type="match status" value="1"/>
</dbReference>
<dbReference type="Pfam" id="PF03478">
    <property type="entry name" value="Beta-prop_KIB1-4"/>
    <property type="match status" value="1"/>
</dbReference>
<evidence type="ECO:0000313" key="3">
    <source>
        <dbReference type="Proteomes" id="UP000694240"/>
    </source>
</evidence>
<dbReference type="AlphaFoldDB" id="A0A8T2C5G1"/>
<name>A0A8T2C5G1_9BRAS</name>
<gene>
    <name evidence="2" type="ORF">ISN45_Aa01g020700</name>
</gene>
<dbReference type="InterPro" id="IPR005174">
    <property type="entry name" value="KIB1-4_b-propeller"/>
</dbReference>
<organism evidence="2 3">
    <name type="scientific">Arabidopsis thaliana x Arabidopsis arenosa</name>
    <dbReference type="NCBI Taxonomy" id="1240361"/>
    <lineage>
        <taxon>Eukaryota</taxon>
        <taxon>Viridiplantae</taxon>
        <taxon>Streptophyta</taxon>
        <taxon>Embryophyta</taxon>
        <taxon>Tracheophyta</taxon>
        <taxon>Spermatophyta</taxon>
        <taxon>Magnoliopsida</taxon>
        <taxon>eudicotyledons</taxon>
        <taxon>Gunneridae</taxon>
        <taxon>Pentapetalae</taxon>
        <taxon>rosids</taxon>
        <taxon>malvids</taxon>
        <taxon>Brassicales</taxon>
        <taxon>Brassicaceae</taxon>
        <taxon>Camelineae</taxon>
        <taxon>Arabidopsis</taxon>
    </lineage>
</organism>
<evidence type="ECO:0000259" key="1">
    <source>
        <dbReference type="Pfam" id="PF03478"/>
    </source>
</evidence>
<evidence type="ECO:0000313" key="2">
    <source>
        <dbReference type="EMBL" id="KAG7593262.1"/>
    </source>
</evidence>
<feature type="domain" description="KIB1-4 beta-propeller" evidence="1">
    <location>
        <begin position="68"/>
        <end position="329"/>
    </location>
</feature>
<accession>A0A8T2C5G1</accession>
<comment type="caution">
    <text evidence="2">The sequence shown here is derived from an EMBL/GenBank/DDBJ whole genome shotgun (WGS) entry which is preliminary data.</text>
</comment>
<dbReference type="InterPro" id="IPR050942">
    <property type="entry name" value="F-box_BR-signaling"/>
</dbReference>
<dbReference type="PANTHER" id="PTHR44259:SF97">
    <property type="entry name" value="DUF295 DOMAIN-CONTAINING PROTEIN"/>
    <property type="match status" value="1"/>
</dbReference>
<protein>
    <recommendedName>
        <fullName evidence="1">KIB1-4 beta-propeller domain-containing protein</fullName>
    </recommendedName>
</protein>
<proteinExistence type="predicted"/>
<sequence length="368" mass="41661">MSRLLIGLSKLSSGNYARIHKRSFRSFSLTPPYMKIGTKLTKDSPDGSNIRDVLLFDPTKEEMITVSDKTFPKVLVESTQVGSSHGWGVFSNDIDGSLCISDLYSLLASKSNPKMIPLPSLIDDNVWNVAMSSSPSEEDCVVGIKSRGLVLSLCRPHCDKSWTNIEIRSVESSVKWETANLMFSKRDQRFYLPVPRGNFLFSWDLNLESNESPKFHELRFRDIPELDESEWGMLDACCGRSEYLVESASSGERFFVKWYVYGDFSSNQERYDYMTKRFMVFREEETTKGPYMCYTEDIGDVCIFLSKSEAFCIEASSCPGLKPNSIYYIGSGFGIYSLTNNTIHNFQAPKGVPTSVSDPYWIQSPSSL</sequence>
<dbReference type="EMBL" id="JAEFBK010000006">
    <property type="protein sequence ID" value="KAG7593262.1"/>
    <property type="molecule type" value="Genomic_DNA"/>
</dbReference>
<keyword evidence="3" id="KW-1185">Reference proteome</keyword>